<feature type="compositionally biased region" description="Acidic residues" evidence="1">
    <location>
        <begin position="114"/>
        <end position="126"/>
    </location>
</feature>
<reference evidence="2 3" key="1">
    <citation type="submission" date="2020-09" db="EMBL/GenBank/DDBJ databases">
        <title>Genome sequences of type strains of Chitinophaga qingshengii and Chitinophaga varians.</title>
        <authorList>
            <person name="Kittiwongwattana C."/>
        </authorList>
    </citation>
    <scope>NUCLEOTIDE SEQUENCE [LARGE SCALE GENOMIC DNA]</scope>
    <source>
        <strain evidence="2 3">JCM 30026</strain>
    </source>
</reference>
<dbReference type="Proteomes" id="UP000659124">
    <property type="component" value="Unassembled WGS sequence"/>
</dbReference>
<name>A0ABR7TS54_9BACT</name>
<evidence type="ECO:0000313" key="2">
    <source>
        <dbReference type="EMBL" id="MBC9933322.1"/>
    </source>
</evidence>
<comment type="caution">
    <text evidence="2">The sequence shown here is derived from an EMBL/GenBank/DDBJ whole genome shotgun (WGS) entry which is preliminary data.</text>
</comment>
<dbReference type="EMBL" id="JACVFC010000003">
    <property type="protein sequence ID" value="MBC9933322.1"/>
    <property type="molecule type" value="Genomic_DNA"/>
</dbReference>
<protein>
    <submittedName>
        <fullName evidence="2">Uncharacterized protein</fullName>
    </submittedName>
</protein>
<sequence length="126" mass="14402">MRVIDFLFGIIDRFAPMDQETKSSLKLDATAAYNKAKEGSFRKKVHNDNVQSDSSIETDDKAALMEKVSVIDRVVIASESWWFRTSLAILFIVVVPKIKDYWNRSAGSDRPDDLGDLDDYEDDDDY</sequence>
<organism evidence="2 3">
    <name type="scientific">Chitinophaga qingshengii</name>
    <dbReference type="NCBI Taxonomy" id="1569794"/>
    <lineage>
        <taxon>Bacteria</taxon>
        <taxon>Pseudomonadati</taxon>
        <taxon>Bacteroidota</taxon>
        <taxon>Chitinophagia</taxon>
        <taxon>Chitinophagales</taxon>
        <taxon>Chitinophagaceae</taxon>
        <taxon>Chitinophaga</taxon>
    </lineage>
</organism>
<feature type="compositionally biased region" description="Basic and acidic residues" evidence="1">
    <location>
        <begin position="103"/>
        <end position="113"/>
    </location>
</feature>
<accession>A0ABR7TS54</accession>
<keyword evidence="3" id="KW-1185">Reference proteome</keyword>
<evidence type="ECO:0000256" key="1">
    <source>
        <dbReference type="SAM" id="MobiDB-lite"/>
    </source>
</evidence>
<gene>
    <name evidence="2" type="ORF">ICL07_23225</name>
</gene>
<dbReference type="RefSeq" id="WP_188090433.1">
    <property type="nucleotide sequence ID" value="NZ_JACVFC010000003.1"/>
</dbReference>
<evidence type="ECO:0000313" key="3">
    <source>
        <dbReference type="Proteomes" id="UP000659124"/>
    </source>
</evidence>
<feature type="region of interest" description="Disordered" evidence="1">
    <location>
        <begin position="103"/>
        <end position="126"/>
    </location>
</feature>
<proteinExistence type="predicted"/>